<dbReference type="EMBL" id="FOHJ01000012">
    <property type="protein sequence ID" value="SET94763.1"/>
    <property type="molecule type" value="Genomic_DNA"/>
</dbReference>
<reference evidence="2" key="1">
    <citation type="submission" date="2016-10" db="EMBL/GenBank/DDBJ databases">
        <authorList>
            <person name="Varghese N."/>
            <person name="Submissions S."/>
        </authorList>
    </citation>
    <scope>NUCLEOTIDE SEQUENCE [LARGE SCALE GENOMIC DNA]</scope>
    <source>
        <strain evidence="2">CGMCC 1.3566</strain>
    </source>
</reference>
<protein>
    <recommendedName>
        <fullName evidence="3">Phage gp6-like head-tail connector protein</fullName>
    </recommendedName>
</protein>
<dbReference type="RefSeq" id="WP_093136973.1">
    <property type="nucleotide sequence ID" value="NZ_FOHJ01000012.1"/>
</dbReference>
<dbReference type="OrthoDB" id="1652136at2"/>
<accession>A0A1I0IDZ2</accession>
<gene>
    <name evidence="1" type="ORF">SAMN05421676_11213</name>
</gene>
<dbReference type="Proteomes" id="UP000199095">
    <property type="component" value="Unassembled WGS sequence"/>
</dbReference>
<evidence type="ECO:0000313" key="1">
    <source>
        <dbReference type="EMBL" id="SET94763.1"/>
    </source>
</evidence>
<evidence type="ECO:0008006" key="3">
    <source>
        <dbReference type="Google" id="ProtNLM"/>
    </source>
</evidence>
<keyword evidence="2" id="KW-1185">Reference proteome</keyword>
<evidence type="ECO:0000313" key="2">
    <source>
        <dbReference type="Proteomes" id="UP000199095"/>
    </source>
</evidence>
<dbReference type="STRING" id="237682.SAMN05421676_11213"/>
<organism evidence="1 2">
    <name type="scientific">Salinibacillus kushneri</name>
    <dbReference type="NCBI Taxonomy" id="237682"/>
    <lineage>
        <taxon>Bacteria</taxon>
        <taxon>Bacillati</taxon>
        <taxon>Bacillota</taxon>
        <taxon>Bacilli</taxon>
        <taxon>Bacillales</taxon>
        <taxon>Bacillaceae</taxon>
        <taxon>Salinibacillus</taxon>
    </lineage>
</organism>
<name>A0A1I0IDZ2_9BACI</name>
<dbReference type="AlphaFoldDB" id="A0A1I0IDZ2"/>
<sequence>MIYATEQDYKDFTGQTAPSNFARLADKVSKIVDRLTLNRIDQDDNNHIEAAKKAVCAQIEFELSIDDNLANMDNVSSFTVGSFSMNFGGDGQTFKKLCQEAYTYLFDQGLLYRGVSS</sequence>
<proteinExistence type="predicted"/>